<dbReference type="Proteomes" id="UP001056778">
    <property type="component" value="Chromosome 2"/>
</dbReference>
<protein>
    <submittedName>
        <fullName evidence="1">Uncharacterized protein</fullName>
    </submittedName>
</protein>
<keyword evidence="2" id="KW-1185">Reference proteome</keyword>
<sequence>MAYMQITFLFVYVCFVTSVKGVRAKPCEGPGGLNGICIPIGQCESISNFITERKHMTKEEKFELDLFNCGSTKRHSKVCCPYGEFNIDWVYANCTTPDGETGKCKPVNSCTPIKDFIGKFQNINNRQKKELRKYICSGSTEGTHFVCCPSALLIPLQLMDRFVEQPRDHSKHYNINLLPKVCGEDTGVSKIRNGIVTEIHEFPWAVALLGKTGILHSVTGTTLKYYCGGSLISNRYILTAAHCIVFDKIVVRLGEYNLRTQKDCNDEEYCAPPHQDFEVSLSDITVHPQYNTKSLQNDIALIRLRKNVTITDILNPVCLPITIEEKNNHAKTYTVIGWGSPGAGMMIFILICFFFILEVIFLYFLGIRSDVLMKTNIPTKQIRKNVFPGQLHVVGVNETDPCRGDSGGPLMANYVRNRAFKIIQYGIVSMGPLPCAKENAPTTYTKVEAYLDWILDNLMS</sequence>
<proteinExistence type="predicted"/>
<organism evidence="1 2">
    <name type="scientific">Holotrichia oblita</name>
    <name type="common">Chafer beetle</name>
    <dbReference type="NCBI Taxonomy" id="644536"/>
    <lineage>
        <taxon>Eukaryota</taxon>
        <taxon>Metazoa</taxon>
        <taxon>Ecdysozoa</taxon>
        <taxon>Arthropoda</taxon>
        <taxon>Hexapoda</taxon>
        <taxon>Insecta</taxon>
        <taxon>Pterygota</taxon>
        <taxon>Neoptera</taxon>
        <taxon>Endopterygota</taxon>
        <taxon>Coleoptera</taxon>
        <taxon>Polyphaga</taxon>
        <taxon>Scarabaeiformia</taxon>
        <taxon>Scarabaeidae</taxon>
        <taxon>Melolonthinae</taxon>
        <taxon>Holotrichia</taxon>
    </lineage>
</organism>
<comment type="caution">
    <text evidence="1">The sequence shown here is derived from an EMBL/GenBank/DDBJ whole genome shotgun (WGS) entry which is preliminary data.</text>
</comment>
<evidence type="ECO:0000313" key="2">
    <source>
        <dbReference type="Proteomes" id="UP001056778"/>
    </source>
</evidence>
<accession>A0ACB9TLW2</accession>
<reference evidence="1" key="1">
    <citation type="submission" date="2022-04" db="EMBL/GenBank/DDBJ databases">
        <title>Chromosome-scale genome assembly of Holotrichia oblita Faldermann.</title>
        <authorList>
            <person name="Rongchong L."/>
        </authorList>
    </citation>
    <scope>NUCLEOTIDE SEQUENCE</scope>
    <source>
        <strain evidence="1">81SQS9</strain>
    </source>
</reference>
<name>A0ACB9TLW2_HOLOL</name>
<gene>
    <name evidence="1" type="ORF">MML48_2g00009551</name>
</gene>
<dbReference type="EMBL" id="CM043016">
    <property type="protein sequence ID" value="KAI4467775.1"/>
    <property type="molecule type" value="Genomic_DNA"/>
</dbReference>
<evidence type="ECO:0000313" key="1">
    <source>
        <dbReference type="EMBL" id="KAI4467775.1"/>
    </source>
</evidence>